<dbReference type="Proteomes" id="UP000827976">
    <property type="component" value="Chromosome 12"/>
</dbReference>
<gene>
    <name evidence="1" type="ORF">IHE45_12G031800</name>
</gene>
<evidence type="ECO:0000313" key="1">
    <source>
        <dbReference type="EMBL" id="KAH7667015.1"/>
    </source>
</evidence>
<dbReference type="EMBL" id="CM037022">
    <property type="protein sequence ID" value="KAH7667015.1"/>
    <property type="molecule type" value="Genomic_DNA"/>
</dbReference>
<keyword evidence="2" id="KW-1185">Reference proteome</keyword>
<comment type="caution">
    <text evidence="1">The sequence shown here is derived from an EMBL/GenBank/DDBJ whole genome shotgun (WGS) entry which is preliminary data.</text>
</comment>
<accession>A0ACB7V116</accession>
<protein>
    <submittedName>
        <fullName evidence="1">Zinc finger CCHC-type protein</fullName>
    </submittedName>
</protein>
<organism evidence="1 2">
    <name type="scientific">Dioscorea alata</name>
    <name type="common">Purple yam</name>
    <dbReference type="NCBI Taxonomy" id="55571"/>
    <lineage>
        <taxon>Eukaryota</taxon>
        <taxon>Viridiplantae</taxon>
        <taxon>Streptophyta</taxon>
        <taxon>Embryophyta</taxon>
        <taxon>Tracheophyta</taxon>
        <taxon>Spermatophyta</taxon>
        <taxon>Magnoliopsida</taxon>
        <taxon>Liliopsida</taxon>
        <taxon>Dioscoreales</taxon>
        <taxon>Dioscoreaceae</taxon>
        <taxon>Dioscorea</taxon>
    </lineage>
</organism>
<reference evidence="2" key="1">
    <citation type="journal article" date="2022" name="Nat. Commun.">
        <title>Chromosome evolution and the genetic basis of agronomically important traits in greater yam.</title>
        <authorList>
            <person name="Bredeson J.V."/>
            <person name="Lyons J.B."/>
            <person name="Oniyinde I.O."/>
            <person name="Okereke N.R."/>
            <person name="Kolade O."/>
            <person name="Nnabue I."/>
            <person name="Nwadili C.O."/>
            <person name="Hribova E."/>
            <person name="Parker M."/>
            <person name="Nwogha J."/>
            <person name="Shu S."/>
            <person name="Carlson J."/>
            <person name="Kariba R."/>
            <person name="Muthemba S."/>
            <person name="Knop K."/>
            <person name="Barton G.J."/>
            <person name="Sherwood A.V."/>
            <person name="Lopez-Montes A."/>
            <person name="Asiedu R."/>
            <person name="Jamnadass R."/>
            <person name="Muchugi A."/>
            <person name="Goodstein D."/>
            <person name="Egesi C.N."/>
            <person name="Featherston J."/>
            <person name="Asfaw A."/>
            <person name="Simpson G.G."/>
            <person name="Dolezel J."/>
            <person name="Hendre P.S."/>
            <person name="Van Deynze A."/>
            <person name="Kumar P.L."/>
            <person name="Obidiegwu J.E."/>
            <person name="Bhattacharjee R."/>
            <person name="Rokhsar D.S."/>
        </authorList>
    </citation>
    <scope>NUCLEOTIDE SEQUENCE [LARGE SCALE GENOMIC DNA]</scope>
    <source>
        <strain evidence="2">cv. TDa95/00328</strain>
    </source>
</reference>
<proteinExistence type="predicted"/>
<evidence type="ECO:0000313" key="2">
    <source>
        <dbReference type="Proteomes" id="UP000827976"/>
    </source>
</evidence>
<sequence length="157" mass="17508">MACYFVDGLKTHIRRAIVPFMGETYAKIVDIAKNLEIIWLETQDQGRREHQRHRRNLRKSQFSGSNSGHSRGEYRSQPYSRPPSSSSGSGARGSSGSAAQEVRCPTCGGPHTQAECRRATRACYRCGSRDHFIAQCSHSPPRTQRGDETQSVARRAA</sequence>
<name>A0ACB7V116_DIOAL</name>